<evidence type="ECO:0000256" key="1">
    <source>
        <dbReference type="SAM" id="MobiDB-lite"/>
    </source>
</evidence>
<sequence length="206" mass="23211">MAQVLNVNPFQSSTRTESEDLRVRDRTSKQHMKRRWATLQQDLKCNGKFTCHFSGSSREEQAKKALESALVGKKNEFEKWNKEIKRREEAGGGGDSGRGGWFGWGGRFGWSNDDNFWAEVQQASLAVLGIIFMYLVAAKGEKMLAVVFNPLLYALRGIRNQLTFISSRILGKTAPDGAVDFADSLKKEVHVHVSAKERVTRKWGSD</sequence>
<feature type="region of interest" description="Disordered" evidence="1">
    <location>
        <begin position="1"/>
        <end position="27"/>
    </location>
</feature>
<accession>A0A2P2IUU7</accession>
<organism evidence="2">
    <name type="scientific">Rhizophora mucronata</name>
    <name type="common">Asiatic mangrove</name>
    <dbReference type="NCBI Taxonomy" id="61149"/>
    <lineage>
        <taxon>Eukaryota</taxon>
        <taxon>Viridiplantae</taxon>
        <taxon>Streptophyta</taxon>
        <taxon>Embryophyta</taxon>
        <taxon>Tracheophyta</taxon>
        <taxon>Spermatophyta</taxon>
        <taxon>Magnoliopsida</taxon>
        <taxon>eudicotyledons</taxon>
        <taxon>Gunneridae</taxon>
        <taxon>Pentapetalae</taxon>
        <taxon>rosids</taxon>
        <taxon>fabids</taxon>
        <taxon>Malpighiales</taxon>
        <taxon>Rhizophoraceae</taxon>
        <taxon>Rhizophora</taxon>
    </lineage>
</organism>
<proteinExistence type="predicted"/>
<dbReference type="PANTHER" id="PTHR36393:SF1">
    <property type="entry name" value="SULFATE ADENYLYLTRANSFERASE SUBUNIT"/>
    <property type="match status" value="1"/>
</dbReference>
<reference evidence="2" key="1">
    <citation type="submission" date="2018-02" db="EMBL/GenBank/DDBJ databases">
        <title>Rhizophora mucronata_Transcriptome.</title>
        <authorList>
            <person name="Meera S.P."/>
            <person name="Sreeshan A."/>
            <person name="Augustine A."/>
        </authorList>
    </citation>
    <scope>NUCLEOTIDE SEQUENCE</scope>
    <source>
        <tissue evidence="2">Leaf</tissue>
    </source>
</reference>
<dbReference type="PANTHER" id="PTHR36393">
    <property type="entry name" value="SULFATE ADENYLYLTRANSFERASE SUBUNIT"/>
    <property type="match status" value="1"/>
</dbReference>
<feature type="compositionally biased region" description="Basic and acidic residues" evidence="1">
    <location>
        <begin position="16"/>
        <end position="27"/>
    </location>
</feature>
<dbReference type="AlphaFoldDB" id="A0A2P2IUU7"/>
<evidence type="ECO:0000313" key="2">
    <source>
        <dbReference type="EMBL" id="MBW85005.1"/>
    </source>
</evidence>
<protein>
    <submittedName>
        <fullName evidence="2">Uncharacterized protein</fullName>
    </submittedName>
</protein>
<feature type="compositionally biased region" description="Polar residues" evidence="1">
    <location>
        <begin position="1"/>
        <end position="15"/>
    </location>
</feature>
<name>A0A2P2IUU7_RHIMU</name>
<dbReference type="EMBL" id="GGEC01004522">
    <property type="protein sequence ID" value="MBW85005.1"/>
    <property type="molecule type" value="Transcribed_RNA"/>
</dbReference>